<dbReference type="PANTHER" id="PTHR30146">
    <property type="entry name" value="LACI-RELATED TRANSCRIPTIONAL REPRESSOR"/>
    <property type="match status" value="1"/>
</dbReference>
<dbReference type="Pfam" id="PF13377">
    <property type="entry name" value="Peripla_BP_3"/>
    <property type="match status" value="1"/>
</dbReference>
<dbReference type="Gene3D" id="1.10.260.40">
    <property type="entry name" value="lambda repressor-like DNA-binding domains"/>
    <property type="match status" value="1"/>
</dbReference>
<evidence type="ECO:0000259" key="4">
    <source>
        <dbReference type="PROSITE" id="PS50932"/>
    </source>
</evidence>
<evidence type="ECO:0000313" key="5">
    <source>
        <dbReference type="EMBL" id="PCG10870.1"/>
    </source>
</evidence>
<dbReference type="GO" id="GO:0000976">
    <property type="term" value="F:transcription cis-regulatory region binding"/>
    <property type="evidence" value="ECO:0007669"/>
    <property type="project" value="TreeGrafter"/>
</dbReference>
<dbReference type="InterPro" id="IPR010982">
    <property type="entry name" value="Lambda_DNA-bd_dom_sf"/>
</dbReference>
<dbReference type="GO" id="GO:0003700">
    <property type="term" value="F:DNA-binding transcription factor activity"/>
    <property type="evidence" value="ECO:0007669"/>
    <property type="project" value="TreeGrafter"/>
</dbReference>
<keyword evidence="3" id="KW-0804">Transcription</keyword>
<evidence type="ECO:0000256" key="1">
    <source>
        <dbReference type="ARBA" id="ARBA00023015"/>
    </source>
</evidence>
<dbReference type="Gene3D" id="3.40.50.2300">
    <property type="match status" value="2"/>
</dbReference>
<dbReference type="SUPFAM" id="SSF53822">
    <property type="entry name" value="Periplasmic binding protein-like I"/>
    <property type="match status" value="1"/>
</dbReference>
<dbReference type="PROSITE" id="PS50932">
    <property type="entry name" value="HTH_LACI_2"/>
    <property type="match status" value="1"/>
</dbReference>
<comment type="caution">
    <text evidence="5">The sequence shown here is derived from an EMBL/GenBank/DDBJ whole genome shotgun (WGS) entry which is preliminary data.</text>
</comment>
<dbReference type="PANTHER" id="PTHR30146:SF153">
    <property type="entry name" value="LACTOSE OPERON REPRESSOR"/>
    <property type="match status" value="1"/>
</dbReference>
<sequence length="340" mass="36558">MTDGKPLRATIKHVSEHAGVSIKTVSRVLNNERYVGAETRARVQAAVEALHFRPNLAARALAGRRAFQIALVCDNPSPSYVYAMQTGIRDRCEADGVRMIAQPYDRASAHLVEQIEALVDTSRMDGIVLTPPVSDDAAVLDLLARRGIPVVRVSPGFLAEHSAAVSIDNHGAAREMTAHLLSLGHRRIAHIGGHPDYATAAQRRDGYLAALADAGLTAEPALIESGSYDFPSGAAAAERLLDLADPPTAIFAGSDDMAAGALTAAHRRGLVLPRDLSVAGFGDDPLAGYVWPPLTTMRQPVRDLAWNAADLLLTPDREPEHRRLDHRLVVRDSTAEPARR</sequence>
<gene>
    <name evidence="5" type="ORF">COA17_01325</name>
</gene>
<reference evidence="5 6" key="1">
    <citation type="submission" date="2017-09" db="EMBL/GenBank/DDBJ databases">
        <title>Sphingomonas ginsenosidimutans KACC 14949, whole genome shotgun sequence.</title>
        <authorList>
            <person name="Feng G."/>
            <person name="Zhu H."/>
        </authorList>
    </citation>
    <scope>NUCLEOTIDE SEQUENCE [LARGE SCALE GENOMIC DNA]</scope>
    <source>
        <strain evidence="5 6">KACC 14949</strain>
    </source>
</reference>
<protein>
    <submittedName>
        <fullName evidence="5">LacI family transcriptional regulator</fullName>
    </submittedName>
</protein>
<accession>A0A2A4I2M5</accession>
<dbReference type="SMART" id="SM00354">
    <property type="entry name" value="HTH_LACI"/>
    <property type="match status" value="1"/>
</dbReference>
<evidence type="ECO:0000256" key="2">
    <source>
        <dbReference type="ARBA" id="ARBA00023125"/>
    </source>
</evidence>
<feature type="domain" description="HTH lacI-type" evidence="4">
    <location>
        <begin position="9"/>
        <end position="63"/>
    </location>
</feature>
<dbReference type="CDD" id="cd01392">
    <property type="entry name" value="HTH_LacI"/>
    <property type="match status" value="1"/>
</dbReference>
<dbReference type="InterPro" id="IPR028082">
    <property type="entry name" value="Peripla_BP_I"/>
</dbReference>
<name>A0A2A4I2M5_9SPHN</name>
<keyword evidence="6" id="KW-1185">Reference proteome</keyword>
<dbReference type="AlphaFoldDB" id="A0A2A4I2M5"/>
<dbReference type="InterPro" id="IPR046335">
    <property type="entry name" value="LacI/GalR-like_sensor"/>
</dbReference>
<dbReference type="EMBL" id="NWVD01000001">
    <property type="protein sequence ID" value="PCG10870.1"/>
    <property type="molecule type" value="Genomic_DNA"/>
</dbReference>
<keyword evidence="2" id="KW-0238">DNA-binding</keyword>
<dbReference type="CDD" id="cd01545">
    <property type="entry name" value="PBP1_SalR"/>
    <property type="match status" value="1"/>
</dbReference>
<keyword evidence="1" id="KW-0805">Transcription regulation</keyword>
<dbReference type="InterPro" id="IPR000843">
    <property type="entry name" value="HTH_LacI"/>
</dbReference>
<dbReference type="Pfam" id="PF00356">
    <property type="entry name" value="LacI"/>
    <property type="match status" value="1"/>
</dbReference>
<dbReference type="Proteomes" id="UP000218784">
    <property type="component" value="Unassembled WGS sequence"/>
</dbReference>
<evidence type="ECO:0000313" key="6">
    <source>
        <dbReference type="Proteomes" id="UP000218784"/>
    </source>
</evidence>
<dbReference type="SUPFAM" id="SSF47413">
    <property type="entry name" value="lambda repressor-like DNA-binding domains"/>
    <property type="match status" value="1"/>
</dbReference>
<dbReference type="RefSeq" id="WP_096610687.1">
    <property type="nucleotide sequence ID" value="NZ_NWVD01000001.1"/>
</dbReference>
<evidence type="ECO:0000256" key="3">
    <source>
        <dbReference type="ARBA" id="ARBA00023163"/>
    </source>
</evidence>
<organism evidence="5 6">
    <name type="scientific">Sphingomonas ginsenosidimutans</name>
    <dbReference type="NCBI Taxonomy" id="862134"/>
    <lineage>
        <taxon>Bacteria</taxon>
        <taxon>Pseudomonadati</taxon>
        <taxon>Pseudomonadota</taxon>
        <taxon>Alphaproteobacteria</taxon>
        <taxon>Sphingomonadales</taxon>
        <taxon>Sphingomonadaceae</taxon>
        <taxon>Sphingomonas</taxon>
    </lineage>
</organism>
<proteinExistence type="predicted"/>